<feature type="region of interest" description="Disordered" evidence="3">
    <location>
        <begin position="300"/>
        <end position="560"/>
    </location>
</feature>
<dbReference type="EMBL" id="JAHHUM010000306">
    <property type="protein sequence ID" value="KAK5621409.1"/>
    <property type="molecule type" value="Genomic_DNA"/>
</dbReference>
<evidence type="ECO:0000256" key="2">
    <source>
        <dbReference type="ARBA" id="ARBA00022737"/>
    </source>
</evidence>
<name>A0AAV9SJ99_9TELE</name>
<evidence type="ECO:0000313" key="6">
    <source>
        <dbReference type="Proteomes" id="UP001311232"/>
    </source>
</evidence>
<organism evidence="5 6">
    <name type="scientific">Crenichthys baileyi</name>
    <name type="common">White River springfish</name>
    <dbReference type="NCBI Taxonomy" id="28760"/>
    <lineage>
        <taxon>Eukaryota</taxon>
        <taxon>Metazoa</taxon>
        <taxon>Chordata</taxon>
        <taxon>Craniata</taxon>
        <taxon>Vertebrata</taxon>
        <taxon>Euteleostomi</taxon>
        <taxon>Actinopterygii</taxon>
        <taxon>Neopterygii</taxon>
        <taxon>Teleostei</taxon>
        <taxon>Neoteleostei</taxon>
        <taxon>Acanthomorphata</taxon>
        <taxon>Ovalentaria</taxon>
        <taxon>Atherinomorphae</taxon>
        <taxon>Cyprinodontiformes</taxon>
        <taxon>Goodeidae</taxon>
        <taxon>Crenichthys</taxon>
    </lineage>
</organism>
<dbReference type="InterPro" id="IPR008160">
    <property type="entry name" value="Collagen"/>
</dbReference>
<gene>
    <name evidence="5" type="ORF">CRENBAI_007632</name>
</gene>
<feature type="compositionally biased region" description="Gly residues" evidence="3">
    <location>
        <begin position="366"/>
        <end position="375"/>
    </location>
</feature>
<keyword evidence="6" id="KW-1185">Reference proteome</keyword>
<dbReference type="SUPFAM" id="SSF49899">
    <property type="entry name" value="Concanavalin A-like lectins/glucanases"/>
    <property type="match status" value="1"/>
</dbReference>
<sequence length="738" mass="76589">MELKGQGPELLCVNGPPVQHKPRPSDCTLKLDISSLQNLYKEFHVAESRGVRRVDGSQPEAVAYRVNPSIHFQRAISDVYPDGLPTEYSIIATFKVTNHTAQTSWDLWQVTDPKGREQVGLRFQPDTQSLDFFYTGPKGTQMVRTFHGLQKLFNGEWHKLALSIKGIHVRLLIDCEEVSVESIDEPRPVSQQGYTSIVKRAARDRSASVDLQQMKVSCDPEQAYSESCCELSNVCGGYAEIGLTAGRATCKCMHGQPGLQGPPGLKGIRGITGENGNIGETGPKGEQGIKGEKGMRGLWGQEGERGPKGLKGLKGAAGFKGIRGPPGDTGERGKQGEVGTKGLQGYPGIPGFQGVKGQKGNSGAMGRPGPGGKQGVIGDPGERGGPGEKGRPGIIGDPGLPGRDGDSGIEAYQGPQGLSGKPGRSGGKGEKGTLGPAGEMGPPGKTGPRGYKGSAGKPGRPGFIGPPGPTGHVGVPGKPGVKGDTGIQGIKGVKGAQGEKGVKGSSGRLGDRGEPGSQGGRGKRGPAGPPGRSGPVGVKGIRGEGGPDGFQGLPGPPGPTLPAEHVIEVCKKVILEQMSTFANSVKRTCAAVCPLYGDVPLGAPGPPGQKGPPGPPVSLQVILVLMVLLGKWVYQGSMEKLESQVDKENQVAKESGVIKEEKVMACQASLEIRDQRVSKDVQAEPLMASLENQVIGDTLAGLGSGATQVSGDLQVSVSPLDVLSKTHPVGHVSQHRGD</sequence>
<protein>
    <recommendedName>
        <fullName evidence="4">Thrombospondin-like N-terminal domain-containing protein</fullName>
    </recommendedName>
</protein>
<evidence type="ECO:0000256" key="1">
    <source>
        <dbReference type="ARBA" id="ARBA00022729"/>
    </source>
</evidence>
<dbReference type="Gene3D" id="2.60.120.200">
    <property type="match status" value="1"/>
</dbReference>
<dbReference type="Proteomes" id="UP001311232">
    <property type="component" value="Unassembled WGS sequence"/>
</dbReference>
<dbReference type="InterPro" id="IPR013320">
    <property type="entry name" value="ConA-like_dom_sf"/>
</dbReference>
<dbReference type="PANTHER" id="PTHR37456">
    <property type="entry name" value="SI:CH211-266K2.1"/>
    <property type="match status" value="1"/>
</dbReference>
<keyword evidence="1" id="KW-0732">Signal</keyword>
<dbReference type="PANTHER" id="PTHR37456:SF5">
    <property type="entry name" value="COLLAGEN TYPE XIII ALPHA 1 CHAIN"/>
    <property type="match status" value="1"/>
</dbReference>
<comment type="caution">
    <text evidence="5">The sequence shown here is derived from an EMBL/GenBank/DDBJ whole genome shotgun (WGS) entry which is preliminary data.</text>
</comment>
<evidence type="ECO:0000259" key="4">
    <source>
        <dbReference type="SMART" id="SM00210"/>
    </source>
</evidence>
<accession>A0AAV9SJ99</accession>
<dbReference type="Pfam" id="PF01391">
    <property type="entry name" value="Collagen"/>
    <property type="match status" value="3"/>
</dbReference>
<reference evidence="5 6" key="1">
    <citation type="submission" date="2021-06" db="EMBL/GenBank/DDBJ databases">
        <authorList>
            <person name="Palmer J.M."/>
        </authorList>
    </citation>
    <scope>NUCLEOTIDE SEQUENCE [LARGE SCALE GENOMIC DNA]</scope>
    <source>
        <strain evidence="5 6">MEX-2019</strain>
        <tissue evidence="5">Muscle</tissue>
    </source>
</reference>
<dbReference type="SMART" id="SM00210">
    <property type="entry name" value="TSPN"/>
    <property type="match status" value="1"/>
</dbReference>
<feature type="compositionally biased region" description="Basic and acidic residues" evidence="3">
    <location>
        <begin position="380"/>
        <end position="391"/>
    </location>
</feature>
<feature type="domain" description="Thrombospondin-like N-terminal" evidence="4">
    <location>
        <begin position="36"/>
        <end position="220"/>
    </location>
</feature>
<dbReference type="InterPro" id="IPR050938">
    <property type="entry name" value="Collagen_Structural_Proteins"/>
</dbReference>
<feature type="compositionally biased region" description="Low complexity" evidence="3">
    <location>
        <begin position="470"/>
        <end position="485"/>
    </location>
</feature>
<evidence type="ECO:0000313" key="5">
    <source>
        <dbReference type="EMBL" id="KAK5621409.1"/>
    </source>
</evidence>
<evidence type="ECO:0000256" key="3">
    <source>
        <dbReference type="SAM" id="MobiDB-lite"/>
    </source>
</evidence>
<dbReference type="AlphaFoldDB" id="A0AAV9SJ99"/>
<proteinExistence type="predicted"/>
<keyword evidence="2" id="KW-0677">Repeat</keyword>
<dbReference type="InterPro" id="IPR048287">
    <property type="entry name" value="TSPN-like_N"/>
</dbReference>